<dbReference type="Pfam" id="PF13460">
    <property type="entry name" value="NAD_binding_10"/>
    <property type="match status" value="1"/>
</dbReference>
<dbReference type="Gene3D" id="3.40.50.720">
    <property type="entry name" value="NAD(P)-binding Rossmann-like Domain"/>
    <property type="match status" value="1"/>
</dbReference>
<dbReference type="InterPro" id="IPR051207">
    <property type="entry name" value="ComplexI_NDUFA9_subunit"/>
</dbReference>
<dbReference type="STRING" id="1257118.L8GXD4"/>
<dbReference type="EMBL" id="KB007974">
    <property type="protein sequence ID" value="ELR17640.1"/>
    <property type="molecule type" value="Genomic_DNA"/>
</dbReference>
<dbReference type="Proteomes" id="UP000011083">
    <property type="component" value="Unassembled WGS sequence"/>
</dbReference>
<proteinExistence type="predicted"/>
<dbReference type="SUPFAM" id="SSF51735">
    <property type="entry name" value="NAD(P)-binding Rossmann-fold domains"/>
    <property type="match status" value="1"/>
</dbReference>
<sequence length="376" mass="41746">MKRVAAQASFAGPRSIATSLSWEGAAGVRGLHVNLQGGRSSVSGVVATVFGCTGFLGRFVVNRLGKIGSQVIVPYRGEESAFRHLKVMGDLGQIAPVWFDLRDKETVRRAVQYSNVVINLLGKRWETRNFSFDDVHPEATRTIAEAAKEAGVERFIQVSAAGADVNSPSAFARSKGESEKVLREIFPDATILRPTVLYGARDNFLVKWGMIARYWPAFVRTLKDTKFQPLYVADMATALMNALADPETAGKTYELGGPKVYTLEEITELVTRLTFLEPSVVDVPFPALRAFAQVTQPFLRKPRFTVEELDYWKSGDVVVPENAPLTINNLNFSTEDLTVLEKEAVNFLRLYRKPATMNLILEDQLDVKSPRARASR</sequence>
<reference evidence="2 3" key="1">
    <citation type="journal article" date="2013" name="Genome Biol.">
        <title>Genome of Acanthamoeba castellanii highlights extensive lateral gene transfer and early evolution of tyrosine kinase signaling.</title>
        <authorList>
            <person name="Clarke M."/>
            <person name="Lohan A.J."/>
            <person name="Liu B."/>
            <person name="Lagkouvardos I."/>
            <person name="Roy S."/>
            <person name="Zafar N."/>
            <person name="Bertelli C."/>
            <person name="Schilde C."/>
            <person name="Kianianmomeni A."/>
            <person name="Burglin T.R."/>
            <person name="Frech C."/>
            <person name="Turcotte B."/>
            <person name="Kopec K.O."/>
            <person name="Synnott J.M."/>
            <person name="Choo C."/>
            <person name="Paponov I."/>
            <person name="Finkler A."/>
            <person name="Soon Heng Tan C."/>
            <person name="Hutchins A.P."/>
            <person name="Weinmeier T."/>
            <person name="Rattei T."/>
            <person name="Chu J.S."/>
            <person name="Gimenez G."/>
            <person name="Irimia M."/>
            <person name="Rigden D.J."/>
            <person name="Fitzpatrick D.A."/>
            <person name="Lorenzo-Morales J."/>
            <person name="Bateman A."/>
            <person name="Chiu C.H."/>
            <person name="Tang P."/>
            <person name="Hegemann P."/>
            <person name="Fromm H."/>
            <person name="Raoult D."/>
            <person name="Greub G."/>
            <person name="Miranda-Saavedra D."/>
            <person name="Chen N."/>
            <person name="Nash P."/>
            <person name="Ginger M.L."/>
            <person name="Horn M."/>
            <person name="Schaap P."/>
            <person name="Caler L."/>
            <person name="Loftus B."/>
        </authorList>
    </citation>
    <scope>NUCLEOTIDE SEQUENCE [LARGE SCALE GENOMIC DNA]</scope>
    <source>
        <strain evidence="2 3">Neff</strain>
    </source>
</reference>
<evidence type="ECO:0000313" key="3">
    <source>
        <dbReference type="Proteomes" id="UP000011083"/>
    </source>
</evidence>
<dbReference type="InterPro" id="IPR036291">
    <property type="entry name" value="NAD(P)-bd_dom_sf"/>
</dbReference>
<organism evidence="2 3">
    <name type="scientific">Acanthamoeba castellanii (strain ATCC 30010 / Neff)</name>
    <dbReference type="NCBI Taxonomy" id="1257118"/>
    <lineage>
        <taxon>Eukaryota</taxon>
        <taxon>Amoebozoa</taxon>
        <taxon>Discosea</taxon>
        <taxon>Longamoebia</taxon>
        <taxon>Centramoebida</taxon>
        <taxon>Acanthamoebidae</taxon>
        <taxon>Acanthamoeba</taxon>
    </lineage>
</organism>
<dbReference type="GO" id="GO:0005739">
    <property type="term" value="C:mitochondrion"/>
    <property type="evidence" value="ECO:0007669"/>
    <property type="project" value="TreeGrafter"/>
</dbReference>
<dbReference type="GO" id="GO:0044877">
    <property type="term" value="F:protein-containing complex binding"/>
    <property type="evidence" value="ECO:0007669"/>
    <property type="project" value="TreeGrafter"/>
</dbReference>
<evidence type="ECO:0000313" key="2">
    <source>
        <dbReference type="EMBL" id="ELR17640.1"/>
    </source>
</evidence>
<protein>
    <submittedName>
        <fullName evidence="2">NADH dehydrogenase, putative</fullName>
    </submittedName>
</protein>
<dbReference type="InterPro" id="IPR016040">
    <property type="entry name" value="NAD(P)-bd_dom"/>
</dbReference>
<gene>
    <name evidence="2" type="ORF">ACA1_064240</name>
</gene>
<dbReference type="OrthoDB" id="275457at2759"/>
<name>L8GXD4_ACACF</name>
<dbReference type="KEGG" id="acan:ACA1_064240"/>
<dbReference type="PANTHER" id="PTHR12126:SF11">
    <property type="entry name" value="NADH DEHYDROGENASE [UBIQUINONE] 1 ALPHA SUBCOMPLEX SUBUNIT 9, MITOCHONDRIAL"/>
    <property type="match status" value="1"/>
</dbReference>
<dbReference type="VEuPathDB" id="AmoebaDB:ACA1_064240"/>
<dbReference type="PANTHER" id="PTHR12126">
    <property type="entry name" value="NADH-UBIQUINONE OXIDOREDUCTASE 39 KDA SUBUNIT-RELATED"/>
    <property type="match status" value="1"/>
</dbReference>
<accession>L8GXD4</accession>
<feature type="domain" description="NAD(P)-binding" evidence="1">
    <location>
        <begin position="51"/>
        <end position="198"/>
    </location>
</feature>
<dbReference type="OMA" id="PEDQFTN"/>
<dbReference type="AlphaFoldDB" id="L8GXD4"/>
<evidence type="ECO:0000259" key="1">
    <source>
        <dbReference type="Pfam" id="PF13460"/>
    </source>
</evidence>
<dbReference type="CDD" id="cd05271">
    <property type="entry name" value="NDUFA9_like_SDR_a"/>
    <property type="match status" value="1"/>
</dbReference>
<keyword evidence="3" id="KW-1185">Reference proteome</keyword>
<dbReference type="GeneID" id="14918308"/>
<dbReference type="RefSeq" id="XP_004339653.1">
    <property type="nucleotide sequence ID" value="XM_004339605.1"/>
</dbReference>